<keyword evidence="2" id="KW-0812">Transmembrane</keyword>
<reference evidence="3 4" key="1">
    <citation type="submission" date="2019-03" db="EMBL/GenBank/DDBJ databases">
        <title>Genomic Encyclopedia of Type Strains, Phase III (KMG-III): the genomes of soil and plant-associated and newly described type strains.</title>
        <authorList>
            <person name="Whitman W."/>
        </authorList>
    </citation>
    <scope>NUCLEOTIDE SEQUENCE [LARGE SCALE GENOMIC DNA]</scope>
    <source>
        <strain evidence="3 4">VKM Ac-2527</strain>
    </source>
</reference>
<keyword evidence="2" id="KW-1133">Transmembrane helix</keyword>
<dbReference type="OrthoDB" id="4350485at2"/>
<keyword evidence="4" id="KW-1185">Reference proteome</keyword>
<proteinExistence type="predicted"/>
<evidence type="ECO:0000256" key="2">
    <source>
        <dbReference type="SAM" id="Phobius"/>
    </source>
</evidence>
<dbReference type="RefSeq" id="WP_133803027.1">
    <property type="nucleotide sequence ID" value="NZ_SNWQ01000014.1"/>
</dbReference>
<feature type="region of interest" description="Disordered" evidence="1">
    <location>
        <begin position="187"/>
        <end position="206"/>
    </location>
</feature>
<protein>
    <submittedName>
        <fullName evidence="3">Uncharacterized protein</fullName>
    </submittedName>
</protein>
<name>A0A4R6KBS8_9ACTN</name>
<dbReference type="Proteomes" id="UP000295388">
    <property type="component" value="Unassembled WGS sequence"/>
</dbReference>
<dbReference type="AlphaFoldDB" id="A0A4R6KBS8"/>
<sequence>MENIVGIVVGFALTTVVGGWWAARLQERSWARQNDVQLRQAEQERAGAACQDLMSLLDRRLYRMQRLLWAAATDRGASLDLDEIERRRKEYVEVLFAWNDRLNTNLSLIGSHFGDEARVYLDRLYEDFKRVGQDVEAVVREARAGEETTRTASDIERKFEGREIGSLNDRVYQFGLMLMGQLRDGRVGQNAPNVSAPRRPLAPAPR</sequence>
<evidence type="ECO:0000256" key="1">
    <source>
        <dbReference type="SAM" id="MobiDB-lite"/>
    </source>
</evidence>
<organism evidence="3 4">
    <name type="scientific">Kribbella caucasensis</name>
    <dbReference type="NCBI Taxonomy" id="2512215"/>
    <lineage>
        <taxon>Bacteria</taxon>
        <taxon>Bacillati</taxon>
        <taxon>Actinomycetota</taxon>
        <taxon>Actinomycetes</taxon>
        <taxon>Propionibacteriales</taxon>
        <taxon>Kribbellaceae</taxon>
        <taxon>Kribbella</taxon>
    </lineage>
</organism>
<accession>A0A4R6KBS8</accession>
<dbReference type="EMBL" id="SNWQ01000014">
    <property type="protein sequence ID" value="TDO45091.1"/>
    <property type="molecule type" value="Genomic_DNA"/>
</dbReference>
<comment type="caution">
    <text evidence="3">The sequence shown here is derived from an EMBL/GenBank/DDBJ whole genome shotgun (WGS) entry which is preliminary data.</text>
</comment>
<evidence type="ECO:0000313" key="3">
    <source>
        <dbReference type="EMBL" id="TDO45091.1"/>
    </source>
</evidence>
<gene>
    <name evidence="3" type="ORF">EV643_114236</name>
</gene>
<evidence type="ECO:0000313" key="4">
    <source>
        <dbReference type="Proteomes" id="UP000295388"/>
    </source>
</evidence>
<keyword evidence="2" id="KW-0472">Membrane</keyword>
<feature type="transmembrane region" description="Helical" evidence="2">
    <location>
        <begin position="6"/>
        <end position="23"/>
    </location>
</feature>